<organism evidence="7 8">
    <name type="scientific">Pseudovibrio exalbescens</name>
    <dbReference type="NCBI Taxonomy" id="197461"/>
    <lineage>
        <taxon>Bacteria</taxon>
        <taxon>Pseudomonadati</taxon>
        <taxon>Pseudomonadota</taxon>
        <taxon>Alphaproteobacteria</taxon>
        <taxon>Hyphomicrobiales</taxon>
        <taxon>Stappiaceae</taxon>
        <taxon>Pseudovibrio</taxon>
    </lineage>
</organism>
<dbReference type="InterPro" id="IPR003439">
    <property type="entry name" value="ABC_transporter-like_ATP-bd"/>
</dbReference>
<dbReference type="Pfam" id="PF08402">
    <property type="entry name" value="TOBE_2"/>
    <property type="match status" value="1"/>
</dbReference>
<dbReference type="PROSITE" id="PS50893">
    <property type="entry name" value="ABC_TRANSPORTER_2"/>
    <property type="match status" value="1"/>
</dbReference>
<dbReference type="GO" id="GO:0008643">
    <property type="term" value="P:carbohydrate transport"/>
    <property type="evidence" value="ECO:0007669"/>
    <property type="project" value="InterPro"/>
</dbReference>
<dbReference type="STRING" id="197461.A3843_11545"/>
<dbReference type="InterPro" id="IPR047641">
    <property type="entry name" value="ABC_transpr_MalK/UgpC-like"/>
</dbReference>
<dbReference type="InterPro" id="IPR003593">
    <property type="entry name" value="AAA+_ATPase"/>
</dbReference>
<keyword evidence="3" id="KW-0813">Transport</keyword>
<dbReference type="GO" id="GO:0016887">
    <property type="term" value="F:ATP hydrolysis activity"/>
    <property type="evidence" value="ECO:0007669"/>
    <property type="project" value="InterPro"/>
</dbReference>
<dbReference type="Proteomes" id="UP000185783">
    <property type="component" value="Unassembled WGS sequence"/>
</dbReference>
<evidence type="ECO:0000256" key="5">
    <source>
        <dbReference type="ARBA" id="ARBA00022840"/>
    </source>
</evidence>
<protein>
    <submittedName>
        <fullName evidence="7">ABC transporter</fullName>
    </submittedName>
</protein>
<dbReference type="CDD" id="cd03301">
    <property type="entry name" value="ABC_MalK_N"/>
    <property type="match status" value="1"/>
</dbReference>
<dbReference type="Gene3D" id="2.40.50.100">
    <property type="match status" value="1"/>
</dbReference>
<dbReference type="InterPro" id="IPR012340">
    <property type="entry name" value="NA-bd_OB-fold"/>
</dbReference>
<comment type="similarity">
    <text evidence="2">Belongs to the ABC transporter superfamily.</text>
</comment>
<dbReference type="InterPro" id="IPR008995">
    <property type="entry name" value="Mo/tungstate-bd_C_term_dom"/>
</dbReference>
<comment type="subcellular location">
    <subcellularLocation>
        <location evidence="1">Cell inner membrane</location>
        <topology evidence="1">Peripheral membrane protein</topology>
    </subcellularLocation>
</comment>
<evidence type="ECO:0000256" key="2">
    <source>
        <dbReference type="ARBA" id="ARBA00005417"/>
    </source>
</evidence>
<dbReference type="PROSITE" id="PS00211">
    <property type="entry name" value="ABC_TRANSPORTER_1"/>
    <property type="match status" value="1"/>
</dbReference>
<dbReference type="EMBL" id="LVVZ01000018">
    <property type="protein sequence ID" value="OKL43751.1"/>
    <property type="molecule type" value="Genomic_DNA"/>
</dbReference>
<evidence type="ECO:0000313" key="8">
    <source>
        <dbReference type="Proteomes" id="UP000185783"/>
    </source>
</evidence>
<dbReference type="Gene3D" id="3.40.50.300">
    <property type="entry name" value="P-loop containing nucleotide triphosphate hydrolases"/>
    <property type="match status" value="1"/>
</dbReference>
<feature type="domain" description="ABC transporter" evidence="6">
    <location>
        <begin position="3"/>
        <end position="233"/>
    </location>
</feature>
<dbReference type="Gene3D" id="2.40.50.140">
    <property type="entry name" value="Nucleic acid-binding proteins"/>
    <property type="match status" value="1"/>
</dbReference>
<dbReference type="InterPro" id="IPR017871">
    <property type="entry name" value="ABC_transporter-like_CS"/>
</dbReference>
<evidence type="ECO:0000256" key="4">
    <source>
        <dbReference type="ARBA" id="ARBA00022741"/>
    </source>
</evidence>
<keyword evidence="5" id="KW-0067">ATP-binding</keyword>
<reference evidence="7 8" key="1">
    <citation type="submission" date="2016-03" db="EMBL/GenBank/DDBJ databases">
        <title>Genome sequence of Nesiotobacter sp. nov., a moderately halophilic alphaproteobacterium isolated from the Yellow Sea, China.</title>
        <authorList>
            <person name="Zhang G."/>
            <person name="Zhang R."/>
        </authorList>
    </citation>
    <scope>NUCLEOTIDE SEQUENCE [LARGE SCALE GENOMIC DNA]</scope>
    <source>
        <strain evidence="7 8">WB1-6</strain>
    </source>
</reference>
<dbReference type="GO" id="GO:0055052">
    <property type="term" value="C:ATP-binding cassette (ABC) transporter complex, substrate-binding subunit-containing"/>
    <property type="evidence" value="ECO:0007669"/>
    <property type="project" value="TreeGrafter"/>
</dbReference>
<evidence type="ECO:0000256" key="3">
    <source>
        <dbReference type="ARBA" id="ARBA00022448"/>
    </source>
</evidence>
<evidence type="ECO:0000259" key="6">
    <source>
        <dbReference type="PROSITE" id="PS50893"/>
    </source>
</evidence>
<name>A0A1U7JGH7_9HYPH</name>
<accession>A0A1U7JGH7</accession>
<dbReference type="RefSeq" id="WP_028481528.1">
    <property type="nucleotide sequence ID" value="NZ_LVVZ01000018.1"/>
</dbReference>
<dbReference type="InterPro" id="IPR027417">
    <property type="entry name" value="P-loop_NTPase"/>
</dbReference>
<dbReference type="SUPFAM" id="SSF50331">
    <property type="entry name" value="MOP-like"/>
    <property type="match status" value="1"/>
</dbReference>
<dbReference type="GO" id="GO:0005524">
    <property type="term" value="F:ATP binding"/>
    <property type="evidence" value="ECO:0007669"/>
    <property type="project" value="UniProtKB-KW"/>
</dbReference>
<dbReference type="InterPro" id="IPR015855">
    <property type="entry name" value="ABC_transpr_MalK-like"/>
</dbReference>
<evidence type="ECO:0000256" key="1">
    <source>
        <dbReference type="ARBA" id="ARBA00004417"/>
    </source>
</evidence>
<dbReference type="FunFam" id="3.40.50.300:FF:000042">
    <property type="entry name" value="Maltose/maltodextrin ABC transporter, ATP-binding protein"/>
    <property type="match status" value="1"/>
</dbReference>
<dbReference type="Pfam" id="PF00005">
    <property type="entry name" value="ABC_tran"/>
    <property type="match status" value="1"/>
</dbReference>
<gene>
    <name evidence="7" type="ORF">A3843_11545</name>
</gene>
<dbReference type="SUPFAM" id="SSF52540">
    <property type="entry name" value="P-loop containing nucleoside triphosphate hydrolases"/>
    <property type="match status" value="1"/>
</dbReference>
<keyword evidence="8" id="KW-1185">Reference proteome</keyword>
<dbReference type="PANTHER" id="PTHR43875:SF1">
    <property type="entry name" value="OSMOPROTECTIVE COMPOUNDS UPTAKE ATP-BINDING PROTEIN GGTA"/>
    <property type="match status" value="1"/>
</dbReference>
<dbReference type="PANTHER" id="PTHR43875">
    <property type="entry name" value="MALTODEXTRIN IMPORT ATP-BINDING PROTEIN MSMX"/>
    <property type="match status" value="1"/>
</dbReference>
<comment type="caution">
    <text evidence="7">The sequence shown here is derived from an EMBL/GenBank/DDBJ whole genome shotgun (WGS) entry which is preliminary data.</text>
</comment>
<keyword evidence="4" id="KW-0547">Nucleotide-binding</keyword>
<dbReference type="AlphaFoldDB" id="A0A1U7JGH7"/>
<dbReference type="SMART" id="SM00382">
    <property type="entry name" value="AAA"/>
    <property type="match status" value="1"/>
</dbReference>
<dbReference type="InterPro" id="IPR013611">
    <property type="entry name" value="Transp-assoc_OB_typ2"/>
</dbReference>
<dbReference type="GO" id="GO:0140359">
    <property type="term" value="F:ABC-type transporter activity"/>
    <property type="evidence" value="ECO:0007669"/>
    <property type="project" value="InterPro"/>
</dbReference>
<evidence type="ECO:0000313" key="7">
    <source>
        <dbReference type="EMBL" id="OKL43751.1"/>
    </source>
</evidence>
<proteinExistence type="inferred from homology"/>
<sequence>MRIELKNFKKTFGDITVIEDMSLSLESGEMLALLGPSGCGKSTTLFAICGIHRMTGGQLLFGDRDVTLVPSQQRNVGVVFQNYALYPHMNAYENIAFPLMIRKEDRKTIEKKVSEIAALVHIGELMERKPAQLSGGQQQRVALARALVREPDILLLDEPLANLDAKLRLEMRSEIRRIQQQTGITAILVTHDQVEAMSMCDRIAIMNKGDIVQLSSPQDMYQNPNSEFVASFLGNPPIAFLDGVVTDGGVQLASSEALLPLRGQHGLPSSGMPIRLGIRPEHFQPENPLKVTGRISFVETQGREELYDVTLSNGSVLRSIQRQGGGYHLGDEVSWGIAENQILAFDASGARLHMGALA</sequence>